<dbReference type="AlphaFoldDB" id="A0A3Q3E1L7"/>
<dbReference type="GO" id="GO:0007165">
    <property type="term" value="P:signal transduction"/>
    <property type="evidence" value="ECO:0007669"/>
    <property type="project" value="TreeGrafter"/>
</dbReference>
<dbReference type="InterPro" id="IPR050944">
    <property type="entry name" value="FAM83"/>
</dbReference>
<comment type="similarity">
    <text evidence="1">Belongs to the FAM83 family.</text>
</comment>
<evidence type="ECO:0000313" key="3">
    <source>
        <dbReference type="Ensembl" id="ENSLBEP00000000778.1"/>
    </source>
</evidence>
<protein>
    <recommendedName>
        <fullName evidence="2">Scaffolding anchor of CK1 domain-containing protein</fullName>
    </recommendedName>
</protein>
<dbReference type="Ensembl" id="ENSLBET00000000843.1">
    <property type="protein sequence ID" value="ENSLBEP00000000778.1"/>
    <property type="gene ID" value="ENSLBEG00000000635.1"/>
</dbReference>
<accession>A0A3Q3E1L7</accession>
<reference evidence="3" key="1">
    <citation type="submission" date="2025-08" db="UniProtKB">
        <authorList>
            <consortium name="Ensembl"/>
        </authorList>
    </citation>
    <scope>IDENTIFICATION</scope>
</reference>
<dbReference type="STRING" id="56723.ENSLBEP00000000778"/>
<name>A0A3Q3E1L7_9LABR</name>
<organism evidence="3 4">
    <name type="scientific">Labrus bergylta</name>
    <name type="common">ballan wrasse</name>
    <dbReference type="NCBI Taxonomy" id="56723"/>
    <lineage>
        <taxon>Eukaryota</taxon>
        <taxon>Metazoa</taxon>
        <taxon>Chordata</taxon>
        <taxon>Craniata</taxon>
        <taxon>Vertebrata</taxon>
        <taxon>Euteleostomi</taxon>
        <taxon>Actinopterygii</taxon>
        <taxon>Neopterygii</taxon>
        <taxon>Teleostei</taxon>
        <taxon>Neoteleostei</taxon>
        <taxon>Acanthomorphata</taxon>
        <taxon>Eupercaria</taxon>
        <taxon>Labriformes</taxon>
        <taxon>Labridae</taxon>
        <taxon>Labrus</taxon>
    </lineage>
</organism>
<feature type="domain" description="Scaffolding anchor of CK1" evidence="2">
    <location>
        <begin position="17"/>
        <end position="157"/>
    </location>
</feature>
<dbReference type="GO" id="GO:0019901">
    <property type="term" value="F:protein kinase binding"/>
    <property type="evidence" value="ECO:0007669"/>
    <property type="project" value="TreeGrafter"/>
</dbReference>
<reference evidence="3" key="2">
    <citation type="submission" date="2025-09" db="UniProtKB">
        <authorList>
            <consortium name="Ensembl"/>
        </authorList>
    </citation>
    <scope>IDENTIFICATION</scope>
</reference>
<keyword evidence="4" id="KW-1185">Reference proteome</keyword>
<evidence type="ECO:0000259" key="2">
    <source>
        <dbReference type="Pfam" id="PF07894"/>
    </source>
</evidence>
<dbReference type="Proteomes" id="UP000261660">
    <property type="component" value="Unplaced"/>
</dbReference>
<dbReference type="GeneTree" id="ENSGT00940000157889"/>
<proteinExistence type="inferred from homology"/>
<dbReference type="Pfam" id="PF07894">
    <property type="entry name" value="SACK1"/>
    <property type="match status" value="1"/>
</dbReference>
<dbReference type="GO" id="GO:0005737">
    <property type="term" value="C:cytoplasm"/>
    <property type="evidence" value="ECO:0007669"/>
    <property type="project" value="TreeGrafter"/>
</dbReference>
<dbReference type="PANTHER" id="PTHR16181">
    <property type="entry name" value="PROTEIN FAM83A-RELATED"/>
    <property type="match status" value="1"/>
</dbReference>
<dbReference type="GO" id="GO:0016020">
    <property type="term" value="C:membrane"/>
    <property type="evidence" value="ECO:0007669"/>
    <property type="project" value="TreeGrafter"/>
</dbReference>
<dbReference type="InParanoid" id="A0A3Q3E1L7"/>
<evidence type="ECO:0000313" key="4">
    <source>
        <dbReference type="Proteomes" id="UP000261660"/>
    </source>
</evidence>
<dbReference type="PANTHER" id="PTHR16181:SF29">
    <property type="entry name" value="PROTEIN FAM83A-RELATED"/>
    <property type="match status" value="1"/>
</dbReference>
<dbReference type="InterPro" id="IPR012461">
    <property type="entry name" value="SACK1"/>
</dbReference>
<evidence type="ECO:0000256" key="1">
    <source>
        <dbReference type="ARBA" id="ARBA00006937"/>
    </source>
</evidence>
<sequence length="203" mass="23153">MSNLSCLSSLEEEDSTVYVQPHYKETYRLAIYALICGGKEAYEEFLRAEQISHFLSNEEILFILQNGELCAVEDKEEDSQEKRLTDRCETRTSTYFPTESDDEVPDLDLGWPEVSLEGVDTSISLLFHPPRDNTPSIKEVVRKQIQEARQVRNINMNETPLSGQFMCNDSSPCICHTHNSILKNNICHDEKSNVKSFCGTCCN</sequence>